<evidence type="ECO:0000313" key="4">
    <source>
        <dbReference type="Proteomes" id="UP000290848"/>
    </source>
</evidence>
<dbReference type="InterPro" id="IPR018931">
    <property type="entry name" value="DUF2520"/>
</dbReference>
<protein>
    <submittedName>
        <fullName evidence="3">DUF2520 domain-containing protein</fullName>
    </submittedName>
</protein>
<dbReference type="Gene3D" id="3.40.50.720">
    <property type="entry name" value="NAD(P)-binding Rossmann-like Domain"/>
    <property type="match status" value="1"/>
</dbReference>
<name>A0A4Q0MD65_9SPHI</name>
<dbReference type="InterPro" id="IPR037108">
    <property type="entry name" value="TM1727-like_C_sf"/>
</dbReference>
<proteinExistence type="predicted"/>
<evidence type="ECO:0000259" key="1">
    <source>
        <dbReference type="Pfam" id="PF03807"/>
    </source>
</evidence>
<dbReference type="Pfam" id="PF10728">
    <property type="entry name" value="DUF2520"/>
    <property type="match status" value="1"/>
</dbReference>
<dbReference type="SUPFAM" id="SSF48179">
    <property type="entry name" value="6-phosphogluconate dehydrogenase C-terminal domain-like"/>
    <property type="match status" value="1"/>
</dbReference>
<dbReference type="InterPro" id="IPR028939">
    <property type="entry name" value="P5C_Rdtase_cat_N"/>
</dbReference>
<feature type="domain" description="Pyrroline-5-carboxylate reductase catalytic N-terminal" evidence="1">
    <location>
        <begin position="2"/>
        <end position="88"/>
    </location>
</feature>
<evidence type="ECO:0000313" key="3">
    <source>
        <dbReference type="EMBL" id="RXF70746.1"/>
    </source>
</evidence>
<dbReference type="SUPFAM" id="SSF51735">
    <property type="entry name" value="NAD(P)-binding Rossmann-fold domains"/>
    <property type="match status" value="1"/>
</dbReference>
<dbReference type="AlphaFoldDB" id="A0A4Q0MD65"/>
<dbReference type="PANTHER" id="PTHR40459">
    <property type="entry name" value="CONSERVED HYPOTHETICAL ALANINE AND LEUCINE RICH PROTEIN"/>
    <property type="match status" value="1"/>
</dbReference>
<dbReference type="PANTHER" id="PTHR40459:SF1">
    <property type="entry name" value="CONSERVED HYPOTHETICAL ALANINE AND LEUCINE RICH PROTEIN"/>
    <property type="match status" value="1"/>
</dbReference>
<evidence type="ECO:0000259" key="2">
    <source>
        <dbReference type="Pfam" id="PF10728"/>
    </source>
</evidence>
<sequence>MKVILIGSGNVATHLGGALKAAGHDILQVWSRNANHASALASLLSAAPIDNFDDLNDNADIYILSVADDAIADMASDFPFKDKLLVHTSGTTELDAIKSGSSLTGVFYPLQTFSKQKPVDFRNIPIVVEGSSESISSLLLSLASDISDKTEVVNSEKRRVLHLAAVFACNFSNHLYAIAGEILAEQQLNFDLIRPLIAETAAKAQVYAPSQVQTGPAARKDFGTMERHLLYLENKQEWHKIYKVLSESIVNNTQ</sequence>
<accession>A0A4Q0MD65</accession>
<organism evidence="3 4">
    <name type="scientific">Arcticibacter tournemirensis</name>
    <dbReference type="NCBI Taxonomy" id="699437"/>
    <lineage>
        <taxon>Bacteria</taxon>
        <taxon>Pseudomonadati</taxon>
        <taxon>Bacteroidota</taxon>
        <taxon>Sphingobacteriia</taxon>
        <taxon>Sphingobacteriales</taxon>
        <taxon>Sphingobacteriaceae</taxon>
        <taxon>Arcticibacter</taxon>
    </lineage>
</organism>
<dbReference type="InterPro" id="IPR036291">
    <property type="entry name" value="NAD(P)-bd_dom_sf"/>
</dbReference>
<dbReference type="Gene3D" id="1.10.1040.20">
    <property type="entry name" value="ProC-like, C-terminal domain"/>
    <property type="match status" value="1"/>
</dbReference>
<dbReference type="EMBL" id="RXOC01000004">
    <property type="protein sequence ID" value="RXF70746.1"/>
    <property type="molecule type" value="Genomic_DNA"/>
</dbReference>
<comment type="caution">
    <text evidence="3">The sequence shown here is derived from an EMBL/GenBank/DDBJ whole genome shotgun (WGS) entry which is preliminary data.</text>
</comment>
<reference evidence="3 4" key="1">
    <citation type="submission" date="2018-12" db="EMBL/GenBank/DDBJ databases">
        <title>The Draft Genome Sequence of the Soil Bacterium Pedobacter tournemirensis R1.</title>
        <authorList>
            <person name="He J."/>
        </authorList>
    </citation>
    <scope>NUCLEOTIDE SEQUENCE [LARGE SCALE GENOMIC DNA]</scope>
    <source>
        <strain evidence="3 4">R1</strain>
    </source>
</reference>
<gene>
    <name evidence="3" type="ORF">EKH83_07125</name>
</gene>
<feature type="domain" description="DUF2520" evidence="2">
    <location>
        <begin position="124"/>
        <end position="249"/>
    </location>
</feature>
<dbReference type="Proteomes" id="UP000290848">
    <property type="component" value="Unassembled WGS sequence"/>
</dbReference>
<dbReference type="Pfam" id="PF03807">
    <property type="entry name" value="F420_oxidored"/>
    <property type="match status" value="1"/>
</dbReference>
<dbReference type="InterPro" id="IPR008927">
    <property type="entry name" value="6-PGluconate_DH-like_C_sf"/>
</dbReference>